<dbReference type="Proteomes" id="UP000789572">
    <property type="component" value="Unassembled WGS sequence"/>
</dbReference>
<dbReference type="PROSITE" id="PS00028">
    <property type="entry name" value="ZINC_FINGER_C2H2_1"/>
    <property type="match status" value="1"/>
</dbReference>
<dbReference type="PANTHER" id="PTHR12486">
    <property type="entry name" value="APRATAXIN-RELATED"/>
    <property type="match status" value="1"/>
</dbReference>
<protein>
    <submittedName>
        <fullName evidence="14">4137_t:CDS:1</fullName>
    </submittedName>
</protein>
<evidence type="ECO:0000256" key="2">
    <source>
        <dbReference type="ARBA" id="ARBA00022723"/>
    </source>
</evidence>
<dbReference type="Gene3D" id="3.40.220.10">
    <property type="entry name" value="Leucine Aminopeptidase, subunit E, domain 1"/>
    <property type="match status" value="1"/>
</dbReference>
<evidence type="ECO:0000256" key="1">
    <source>
        <dbReference type="ARBA" id="ARBA00004123"/>
    </source>
</evidence>
<comment type="subcellular location">
    <subcellularLocation>
        <location evidence="1">Nucleus</location>
    </subcellularLocation>
</comment>
<dbReference type="Pfam" id="PF11969">
    <property type="entry name" value="DcpS_C"/>
    <property type="match status" value="1"/>
</dbReference>
<dbReference type="OrthoDB" id="3512845at2759"/>
<evidence type="ECO:0000259" key="13">
    <source>
        <dbReference type="PROSITE" id="PS51084"/>
    </source>
</evidence>
<dbReference type="GO" id="GO:0030983">
    <property type="term" value="F:mismatched DNA binding"/>
    <property type="evidence" value="ECO:0007669"/>
    <property type="project" value="TreeGrafter"/>
</dbReference>
<dbReference type="GO" id="GO:0008270">
    <property type="term" value="F:zinc ion binding"/>
    <property type="evidence" value="ECO:0007669"/>
    <property type="project" value="UniProtKB-KW"/>
</dbReference>
<dbReference type="AlphaFoldDB" id="A0A9N9AKX9"/>
<sequence length="472" mass="54921">MASSDGEKPISTRENTETNAGFSVVKGKRIKLNDPATLAFPPLSIGLGKVPIEEAMPILCKVIKEFIDSHKDQRYFLVLVEEDHEILEYFRQASGNLWTFKSEMPDHCELTRDERLLLRKDVFDDQAMEDDRKCRFIACETTWRLKPDVTPFSRKVYKAAGSDLAKRIKEAYPQPGALGEAYPVSLPPESNIRKNKGIEQIIYVVAPNMNPARSDHLPLDEAKKSLTKSYQSMLNAFWSVANDNDYSPSNSLVTEHNEKKRKSSVEIPVAAAKSSQIHQPRNERSLYSNDWSRVLWEYCSNPEAFPSDIVYHYDDDVVITWDKFPKAQKHLLVMPRRRIEYIDDLKKSDIDTIELLKKKGQWVIDRLKEENAKLDFRMGFHAMPSMRQLHMHVISQDFNAPALKTKRHWNSFTTFFFIPVDNLLDVLRGKGEVTIDNEYYNRLLKGRLRCHRCEKEFKTMPMLKDHIRLHWE</sequence>
<dbReference type="GO" id="GO:0003697">
    <property type="term" value="F:single-stranded DNA binding"/>
    <property type="evidence" value="ECO:0007669"/>
    <property type="project" value="TreeGrafter"/>
</dbReference>
<dbReference type="InterPro" id="IPR036265">
    <property type="entry name" value="HIT-like_sf"/>
</dbReference>
<dbReference type="InterPro" id="IPR019808">
    <property type="entry name" value="Histidine_triad_CS"/>
</dbReference>
<evidence type="ECO:0000256" key="9">
    <source>
        <dbReference type="ARBA" id="ARBA00023242"/>
    </source>
</evidence>
<reference evidence="14" key="1">
    <citation type="submission" date="2021-06" db="EMBL/GenBank/DDBJ databases">
        <authorList>
            <person name="Kallberg Y."/>
            <person name="Tangrot J."/>
            <person name="Rosling A."/>
        </authorList>
    </citation>
    <scope>NUCLEOTIDE SEQUENCE</scope>
    <source>
        <strain evidence="14">IA702</strain>
    </source>
</reference>
<dbReference type="GO" id="GO:0003725">
    <property type="term" value="F:double-stranded RNA binding"/>
    <property type="evidence" value="ECO:0007669"/>
    <property type="project" value="TreeGrafter"/>
</dbReference>
<evidence type="ECO:0000256" key="3">
    <source>
        <dbReference type="ARBA" id="ARBA00022763"/>
    </source>
</evidence>
<keyword evidence="9" id="KW-0539">Nucleus</keyword>
<feature type="domain" description="HIT" evidence="13">
    <location>
        <begin position="297"/>
        <end position="403"/>
    </location>
</feature>
<dbReference type="PROSITE" id="PS51084">
    <property type="entry name" value="HIT_2"/>
    <property type="match status" value="1"/>
</dbReference>
<evidence type="ECO:0000256" key="4">
    <source>
        <dbReference type="ARBA" id="ARBA00022771"/>
    </source>
</evidence>
<comment type="caution">
    <text evidence="11">Lacks conserved residue(s) required for the propagation of feature annotation.</text>
</comment>
<evidence type="ECO:0000256" key="5">
    <source>
        <dbReference type="ARBA" id="ARBA00022801"/>
    </source>
</evidence>
<dbReference type="PROSITE" id="PS00892">
    <property type="entry name" value="HIT_1"/>
    <property type="match status" value="1"/>
</dbReference>
<name>A0A9N9AKX9_9GLOM</name>
<keyword evidence="15" id="KW-1185">Reference proteome</keyword>
<dbReference type="GO" id="GO:1990165">
    <property type="term" value="F:single-strand break-containing DNA binding"/>
    <property type="evidence" value="ECO:0007669"/>
    <property type="project" value="TreeGrafter"/>
</dbReference>
<keyword evidence="7" id="KW-0238">DNA-binding</keyword>
<dbReference type="FunFam" id="3.30.428.10:FF:000004">
    <property type="entry name" value="aprataxin isoform X2"/>
    <property type="match status" value="1"/>
</dbReference>
<evidence type="ECO:0000256" key="11">
    <source>
        <dbReference type="PROSITE-ProRule" id="PRU00464"/>
    </source>
</evidence>
<gene>
    <name evidence="14" type="ORF">POCULU_LOCUS4198</name>
</gene>
<comment type="caution">
    <text evidence="14">The sequence shown here is derived from an EMBL/GenBank/DDBJ whole genome shotgun (WGS) entry which is preliminary data.</text>
</comment>
<evidence type="ECO:0000256" key="6">
    <source>
        <dbReference type="ARBA" id="ARBA00022833"/>
    </source>
</evidence>
<dbReference type="EMBL" id="CAJVPJ010000526">
    <property type="protein sequence ID" value="CAG8534012.1"/>
    <property type="molecule type" value="Genomic_DNA"/>
</dbReference>
<keyword evidence="3" id="KW-0227">DNA damage</keyword>
<dbReference type="InterPro" id="IPR032566">
    <property type="entry name" value="Znf-C2HE"/>
</dbReference>
<dbReference type="GO" id="GO:0033699">
    <property type="term" value="F:DNA 5'-adenosine monophosphate hydrolase activity"/>
    <property type="evidence" value="ECO:0007669"/>
    <property type="project" value="TreeGrafter"/>
</dbReference>
<dbReference type="PROSITE" id="PS50157">
    <property type="entry name" value="ZINC_FINGER_C2H2_2"/>
    <property type="match status" value="1"/>
</dbReference>
<evidence type="ECO:0000256" key="7">
    <source>
        <dbReference type="ARBA" id="ARBA00023125"/>
    </source>
</evidence>
<dbReference type="InterPro" id="IPR043472">
    <property type="entry name" value="Macro_dom-like"/>
</dbReference>
<proteinExistence type="predicted"/>
<dbReference type="PANTHER" id="PTHR12486:SF4">
    <property type="entry name" value="APRATAXIN"/>
    <property type="match status" value="1"/>
</dbReference>
<keyword evidence="8" id="KW-0234">DNA repair</keyword>
<feature type="domain" description="C2H2-type" evidence="12">
    <location>
        <begin position="448"/>
        <end position="472"/>
    </location>
</feature>
<accession>A0A9N9AKX9</accession>
<evidence type="ECO:0000256" key="10">
    <source>
        <dbReference type="PROSITE-ProRule" id="PRU00042"/>
    </source>
</evidence>
<dbReference type="SUPFAM" id="SSF54197">
    <property type="entry name" value="HIT-like"/>
    <property type="match status" value="1"/>
</dbReference>
<evidence type="ECO:0000313" key="14">
    <source>
        <dbReference type="EMBL" id="CAG8534012.1"/>
    </source>
</evidence>
<keyword evidence="6" id="KW-0862">Zinc</keyword>
<dbReference type="SUPFAM" id="SSF52949">
    <property type="entry name" value="Macro domain-like"/>
    <property type="match status" value="1"/>
</dbReference>
<evidence type="ECO:0000313" key="15">
    <source>
        <dbReference type="Proteomes" id="UP000789572"/>
    </source>
</evidence>
<dbReference type="GO" id="GO:0005634">
    <property type="term" value="C:nucleus"/>
    <property type="evidence" value="ECO:0007669"/>
    <property type="project" value="UniProtKB-SubCell"/>
</dbReference>
<keyword evidence="2" id="KW-0479">Metal-binding</keyword>
<dbReference type="Gene3D" id="3.30.428.10">
    <property type="entry name" value="HIT-like"/>
    <property type="match status" value="1"/>
</dbReference>
<evidence type="ECO:0000256" key="8">
    <source>
        <dbReference type="ARBA" id="ARBA00023204"/>
    </source>
</evidence>
<dbReference type="GO" id="GO:0000012">
    <property type="term" value="P:single strand break repair"/>
    <property type="evidence" value="ECO:0007669"/>
    <property type="project" value="TreeGrafter"/>
</dbReference>
<evidence type="ECO:0000259" key="12">
    <source>
        <dbReference type="PROSITE" id="PS50157"/>
    </source>
</evidence>
<dbReference type="InterPro" id="IPR013087">
    <property type="entry name" value="Znf_C2H2_type"/>
</dbReference>
<dbReference type="Pfam" id="PF16278">
    <property type="entry name" value="zf-C2HE"/>
    <property type="match status" value="1"/>
</dbReference>
<organism evidence="14 15">
    <name type="scientific">Paraglomus occultum</name>
    <dbReference type="NCBI Taxonomy" id="144539"/>
    <lineage>
        <taxon>Eukaryota</taxon>
        <taxon>Fungi</taxon>
        <taxon>Fungi incertae sedis</taxon>
        <taxon>Mucoromycota</taxon>
        <taxon>Glomeromycotina</taxon>
        <taxon>Glomeromycetes</taxon>
        <taxon>Paraglomerales</taxon>
        <taxon>Paraglomeraceae</taxon>
        <taxon>Paraglomus</taxon>
    </lineage>
</organism>
<dbReference type="InterPro" id="IPR011146">
    <property type="entry name" value="HIT-like"/>
</dbReference>
<keyword evidence="5" id="KW-0378">Hydrolase</keyword>
<keyword evidence="4 10" id="KW-0863">Zinc-finger</keyword>